<evidence type="ECO:0000313" key="2">
    <source>
        <dbReference type="Proteomes" id="UP000828251"/>
    </source>
</evidence>
<keyword evidence="2" id="KW-1185">Reference proteome</keyword>
<sequence>MSSNTRNCSSYFDARQRDGEIKGLFFLDRTRRDSEGRHRSDLCFLDLERGEVTDVLSTIPPDVHYAFSVVICGNHAYAIGG</sequence>
<organism evidence="1 2">
    <name type="scientific">Gossypium stocksii</name>
    <dbReference type="NCBI Taxonomy" id="47602"/>
    <lineage>
        <taxon>Eukaryota</taxon>
        <taxon>Viridiplantae</taxon>
        <taxon>Streptophyta</taxon>
        <taxon>Embryophyta</taxon>
        <taxon>Tracheophyta</taxon>
        <taxon>Spermatophyta</taxon>
        <taxon>Magnoliopsida</taxon>
        <taxon>eudicotyledons</taxon>
        <taxon>Gunneridae</taxon>
        <taxon>Pentapetalae</taxon>
        <taxon>rosids</taxon>
        <taxon>malvids</taxon>
        <taxon>Malvales</taxon>
        <taxon>Malvaceae</taxon>
        <taxon>Malvoideae</taxon>
        <taxon>Gossypium</taxon>
    </lineage>
</organism>
<dbReference type="AlphaFoldDB" id="A0A9D3UUM0"/>
<proteinExistence type="predicted"/>
<protein>
    <submittedName>
        <fullName evidence="1">Uncharacterized protein</fullName>
    </submittedName>
</protein>
<reference evidence="1 2" key="1">
    <citation type="journal article" date="2021" name="Plant Biotechnol. J.">
        <title>Multi-omics assisted identification of the key and species-specific regulatory components of drought-tolerant mechanisms in Gossypium stocksii.</title>
        <authorList>
            <person name="Yu D."/>
            <person name="Ke L."/>
            <person name="Zhang D."/>
            <person name="Wu Y."/>
            <person name="Sun Y."/>
            <person name="Mei J."/>
            <person name="Sun J."/>
            <person name="Sun Y."/>
        </authorList>
    </citation>
    <scope>NUCLEOTIDE SEQUENCE [LARGE SCALE GENOMIC DNA]</scope>
    <source>
        <strain evidence="2">cv. E1</strain>
        <tissue evidence="1">Leaf</tissue>
    </source>
</reference>
<comment type="caution">
    <text evidence="1">The sequence shown here is derived from an EMBL/GenBank/DDBJ whole genome shotgun (WGS) entry which is preliminary data.</text>
</comment>
<evidence type="ECO:0000313" key="1">
    <source>
        <dbReference type="EMBL" id="KAH1057707.1"/>
    </source>
</evidence>
<gene>
    <name evidence="1" type="ORF">J1N35_035772</name>
</gene>
<name>A0A9D3UUM0_9ROSI</name>
<dbReference type="EMBL" id="JAIQCV010000010">
    <property type="protein sequence ID" value="KAH1057707.1"/>
    <property type="molecule type" value="Genomic_DNA"/>
</dbReference>
<accession>A0A9D3UUM0</accession>
<dbReference type="Proteomes" id="UP000828251">
    <property type="component" value="Unassembled WGS sequence"/>
</dbReference>